<dbReference type="EMBL" id="SLWY01000010">
    <property type="protein sequence ID" value="TCO81086.1"/>
    <property type="molecule type" value="Genomic_DNA"/>
</dbReference>
<comment type="caution">
    <text evidence="7">The sequence shown here is derived from an EMBL/GenBank/DDBJ whole genome shotgun (WGS) entry which is preliminary data.</text>
</comment>
<feature type="transmembrane region" description="Helical" evidence="6">
    <location>
        <begin position="182"/>
        <end position="204"/>
    </location>
</feature>
<organism evidence="7 8">
    <name type="scientific">Plasticicumulans lactativorans</name>
    <dbReference type="NCBI Taxonomy" id="1133106"/>
    <lineage>
        <taxon>Bacteria</taxon>
        <taxon>Pseudomonadati</taxon>
        <taxon>Pseudomonadota</taxon>
        <taxon>Gammaproteobacteria</taxon>
        <taxon>Candidatus Competibacteraceae</taxon>
        <taxon>Plasticicumulans</taxon>
    </lineage>
</organism>
<keyword evidence="6" id="KW-1003">Cell membrane</keyword>
<gene>
    <name evidence="7" type="ORF">EV699_110111</name>
</gene>
<dbReference type="PANTHER" id="PTHR43701:SF2">
    <property type="entry name" value="MEMBRANE TRANSPORTER PROTEIN YJNA-RELATED"/>
    <property type="match status" value="1"/>
</dbReference>
<comment type="similarity">
    <text evidence="2 6">Belongs to the 4-toluene sulfonate uptake permease (TSUP) (TC 2.A.102) family.</text>
</comment>
<evidence type="ECO:0000313" key="7">
    <source>
        <dbReference type="EMBL" id="TCO81086.1"/>
    </source>
</evidence>
<keyword evidence="5 6" id="KW-0472">Membrane</keyword>
<dbReference type="InterPro" id="IPR002781">
    <property type="entry name" value="TM_pro_TauE-like"/>
</dbReference>
<evidence type="ECO:0000313" key="8">
    <source>
        <dbReference type="Proteomes" id="UP000295765"/>
    </source>
</evidence>
<protein>
    <recommendedName>
        <fullName evidence="6">Probable membrane transporter protein</fullName>
    </recommendedName>
</protein>
<dbReference type="GO" id="GO:0005886">
    <property type="term" value="C:plasma membrane"/>
    <property type="evidence" value="ECO:0007669"/>
    <property type="project" value="UniProtKB-SubCell"/>
</dbReference>
<evidence type="ECO:0000256" key="2">
    <source>
        <dbReference type="ARBA" id="ARBA00009142"/>
    </source>
</evidence>
<proteinExistence type="inferred from homology"/>
<dbReference type="Pfam" id="PF01925">
    <property type="entry name" value="TauE"/>
    <property type="match status" value="1"/>
</dbReference>
<feature type="transmembrane region" description="Helical" evidence="6">
    <location>
        <begin position="71"/>
        <end position="90"/>
    </location>
</feature>
<evidence type="ECO:0000256" key="1">
    <source>
        <dbReference type="ARBA" id="ARBA00004141"/>
    </source>
</evidence>
<feature type="transmembrane region" description="Helical" evidence="6">
    <location>
        <begin position="5"/>
        <end position="24"/>
    </location>
</feature>
<dbReference type="Proteomes" id="UP000295765">
    <property type="component" value="Unassembled WGS sequence"/>
</dbReference>
<dbReference type="InterPro" id="IPR051598">
    <property type="entry name" value="TSUP/Inactive_protease-like"/>
</dbReference>
<evidence type="ECO:0000256" key="6">
    <source>
        <dbReference type="RuleBase" id="RU363041"/>
    </source>
</evidence>
<evidence type="ECO:0000256" key="3">
    <source>
        <dbReference type="ARBA" id="ARBA00022692"/>
    </source>
</evidence>
<accession>A0A4R2LA74</accession>
<keyword evidence="8" id="KW-1185">Reference proteome</keyword>
<reference evidence="7 8" key="1">
    <citation type="submission" date="2019-03" db="EMBL/GenBank/DDBJ databases">
        <title>Genomic Encyclopedia of Type Strains, Phase IV (KMG-IV): sequencing the most valuable type-strain genomes for metagenomic binning, comparative biology and taxonomic classification.</title>
        <authorList>
            <person name="Goeker M."/>
        </authorList>
    </citation>
    <scope>NUCLEOTIDE SEQUENCE [LARGE SCALE GENOMIC DNA]</scope>
    <source>
        <strain evidence="7 8">DSM 25287</strain>
    </source>
</reference>
<dbReference type="PANTHER" id="PTHR43701">
    <property type="entry name" value="MEMBRANE TRANSPORTER PROTEIN MJ0441-RELATED"/>
    <property type="match status" value="1"/>
</dbReference>
<comment type="subcellular location">
    <subcellularLocation>
        <location evidence="6">Cell membrane</location>
        <topology evidence="6">Multi-pass membrane protein</topology>
    </subcellularLocation>
    <subcellularLocation>
        <location evidence="1">Membrane</location>
        <topology evidence="1">Multi-pass membrane protein</topology>
    </subcellularLocation>
</comment>
<dbReference type="RefSeq" id="WP_243662624.1">
    <property type="nucleotide sequence ID" value="NZ_SLWY01000010.1"/>
</dbReference>
<name>A0A4R2LA74_9GAMM</name>
<feature type="transmembrane region" description="Helical" evidence="6">
    <location>
        <begin position="30"/>
        <end position="50"/>
    </location>
</feature>
<sequence length="260" mass="26732">MEAIYVAVGLGVGVLVGVTGIGGGALMTPILVLGFGIPVTTAVGTDLVYACVTKISAVIGYARRHALRWDVVGLLLCGSLPGAIAMLWGLHAVGTQSIAATAAIRTGLGIAVVVSALLLFAKRHIQAIGRGERLPRLKVFVKRCRPVFTVAVGLVLGALVALTSVGAGTLGTAALIMLYPGMLVQTMVGTEIAHAVLLTAVAGYGHWSQGNVDHELLFSLLAGSIPGAYLGSHLGLRLPDRIVRPLVACCLIFLGGKLIF</sequence>
<dbReference type="AlphaFoldDB" id="A0A4R2LA74"/>
<feature type="transmembrane region" description="Helical" evidence="6">
    <location>
        <begin position="147"/>
        <end position="176"/>
    </location>
</feature>
<feature type="transmembrane region" description="Helical" evidence="6">
    <location>
        <begin position="102"/>
        <end position="121"/>
    </location>
</feature>
<evidence type="ECO:0000256" key="4">
    <source>
        <dbReference type="ARBA" id="ARBA00022989"/>
    </source>
</evidence>
<keyword evidence="3 6" id="KW-0812">Transmembrane</keyword>
<keyword evidence="4 6" id="KW-1133">Transmembrane helix</keyword>
<evidence type="ECO:0000256" key="5">
    <source>
        <dbReference type="ARBA" id="ARBA00023136"/>
    </source>
</evidence>